<dbReference type="Proteomes" id="UP000248168">
    <property type="component" value="Unassembled WGS sequence"/>
</dbReference>
<keyword evidence="4" id="KW-1185">Reference proteome</keyword>
<dbReference type="EMBL" id="OUNR01000001">
    <property type="protein sequence ID" value="SPP63640.1"/>
    <property type="molecule type" value="Genomic_DNA"/>
</dbReference>
<name>A0A330L1N5_9BACT</name>
<dbReference type="SUPFAM" id="SSF53756">
    <property type="entry name" value="UDP-Glycosyltransferase/glycogen phosphorylase"/>
    <property type="match status" value="1"/>
</dbReference>
<evidence type="ECO:0000313" key="4">
    <source>
        <dbReference type="Proteomes" id="UP000248168"/>
    </source>
</evidence>
<dbReference type="Pfam" id="PF00534">
    <property type="entry name" value="Glycos_transf_1"/>
    <property type="match status" value="1"/>
</dbReference>
<dbReference type="Pfam" id="PF13439">
    <property type="entry name" value="Glyco_transf_4"/>
    <property type="match status" value="1"/>
</dbReference>
<proteinExistence type="predicted"/>
<gene>
    <name evidence="3" type="ORF">NITLEN_10726</name>
</gene>
<dbReference type="InterPro" id="IPR001296">
    <property type="entry name" value="Glyco_trans_1"/>
</dbReference>
<feature type="domain" description="Glycosyl transferase family 1" evidence="1">
    <location>
        <begin position="212"/>
        <end position="367"/>
    </location>
</feature>
<dbReference type="InterPro" id="IPR028098">
    <property type="entry name" value="Glyco_trans_4-like_N"/>
</dbReference>
<reference evidence="4" key="1">
    <citation type="submission" date="2018-04" db="EMBL/GenBank/DDBJ databases">
        <authorList>
            <person name="Lucker S."/>
            <person name="Sakoula D."/>
        </authorList>
    </citation>
    <scope>NUCLEOTIDE SEQUENCE [LARGE SCALE GENOMIC DNA]</scope>
</reference>
<dbReference type="PANTHER" id="PTHR45947">
    <property type="entry name" value="SULFOQUINOVOSYL TRANSFERASE SQD2"/>
    <property type="match status" value="1"/>
</dbReference>
<accession>A0A330L1N5</accession>
<keyword evidence="3" id="KW-0808">Transferase</keyword>
<dbReference type="RefSeq" id="WP_121988143.1">
    <property type="nucleotide sequence ID" value="NZ_OUNR01000001.1"/>
</dbReference>
<feature type="domain" description="Glycosyltransferase subfamily 4-like N-terminal" evidence="2">
    <location>
        <begin position="13"/>
        <end position="200"/>
    </location>
</feature>
<evidence type="ECO:0000259" key="1">
    <source>
        <dbReference type="Pfam" id="PF00534"/>
    </source>
</evidence>
<organism evidence="3 4">
    <name type="scientific">Nitrospira lenta</name>
    <dbReference type="NCBI Taxonomy" id="1436998"/>
    <lineage>
        <taxon>Bacteria</taxon>
        <taxon>Pseudomonadati</taxon>
        <taxon>Nitrospirota</taxon>
        <taxon>Nitrospiria</taxon>
        <taxon>Nitrospirales</taxon>
        <taxon>Nitrospiraceae</taxon>
        <taxon>Nitrospira</taxon>
    </lineage>
</organism>
<evidence type="ECO:0000259" key="2">
    <source>
        <dbReference type="Pfam" id="PF13439"/>
    </source>
</evidence>
<dbReference type="OrthoDB" id="9787111at2"/>
<evidence type="ECO:0000313" key="3">
    <source>
        <dbReference type="EMBL" id="SPP63640.1"/>
    </source>
</evidence>
<dbReference type="PANTHER" id="PTHR45947:SF3">
    <property type="entry name" value="SULFOQUINOVOSYL TRANSFERASE SQD2"/>
    <property type="match status" value="1"/>
</dbReference>
<dbReference type="CDD" id="cd03801">
    <property type="entry name" value="GT4_PimA-like"/>
    <property type="match status" value="1"/>
</dbReference>
<sequence>MKILLINDYGSPIGGAEVLTFALRDELRRLGHDVRLFASSAGASSASPEADYLCYGTLSRFRTLLQTLNPWAFVRLRRVIREFQPDVVHVRMFLTQLSPLILPLIRRIPALYHVVWYRPICLTGTKLLPTGAPCQSPAGHVCYRNACVPLRDWIPLQFQMWLWRKWRHAFRRIVANSRAVQESLVADGIEPVEVIHNGVMVESLTRVLSATPVAVFAGRLVSEKGVDVLLHAFARVVRDLPEAQLLLAGEGPERAKLAALAEQLNISKQVTFLGHLSKGDMERAFSQAWVQVVPSRWAEPFGLVAVEAMMRATAVIASRMGGLEEILHDGETGYLVPPNDPHQLAKRLETLLRDRSKADAMGRSGRQVAEARFSLARQCEQFVSLYQQMVSDRPVVLSAKAGTPMQAARR</sequence>
<dbReference type="GO" id="GO:0016757">
    <property type="term" value="F:glycosyltransferase activity"/>
    <property type="evidence" value="ECO:0007669"/>
    <property type="project" value="InterPro"/>
</dbReference>
<protein>
    <submittedName>
        <fullName evidence="3">Glycosyl transferase group 1</fullName>
    </submittedName>
</protein>
<dbReference type="InParanoid" id="A0A330L1N5"/>
<dbReference type="InterPro" id="IPR050194">
    <property type="entry name" value="Glycosyltransferase_grp1"/>
</dbReference>
<dbReference type="Gene3D" id="3.40.50.2000">
    <property type="entry name" value="Glycogen Phosphorylase B"/>
    <property type="match status" value="2"/>
</dbReference>
<dbReference type="AlphaFoldDB" id="A0A330L1N5"/>